<gene>
    <name evidence="2" type="ORF">Q3M24_01305</name>
</gene>
<name>A0AAU8LVW9_9BACT</name>
<dbReference type="InterPro" id="IPR018631">
    <property type="entry name" value="AAA-ATPase-like_dom"/>
</dbReference>
<reference evidence="2" key="2">
    <citation type="submission" date="2024-06" db="EMBL/GenBank/DDBJ databases">
        <authorList>
            <person name="Plum-Jensen L.E."/>
            <person name="Schramm A."/>
            <person name="Marshall I.P.G."/>
        </authorList>
    </citation>
    <scope>NUCLEOTIDE SEQUENCE</scope>
    <source>
        <strain evidence="2">Rat1</strain>
    </source>
</reference>
<dbReference type="AlphaFoldDB" id="A0AAU8LVW9"/>
<dbReference type="Pfam" id="PF08011">
    <property type="entry name" value="PDDEXK_9"/>
    <property type="match status" value="1"/>
</dbReference>
<evidence type="ECO:0000313" key="2">
    <source>
        <dbReference type="EMBL" id="XCN73418.1"/>
    </source>
</evidence>
<dbReference type="InterPro" id="IPR012547">
    <property type="entry name" value="PDDEXK_9"/>
</dbReference>
<dbReference type="PANTHER" id="PTHR34825">
    <property type="entry name" value="CONSERVED PROTEIN, WITH A WEAK D-GALACTARATE DEHYDRATASE/ALTRONATE HYDROLASE DOMAIN"/>
    <property type="match status" value="1"/>
</dbReference>
<sequence>MGGKSGTVILIDEYDKPIIDYLEASNIEQAEENREILKTLYAGVKGLDEHIRFFLLTGVSKFSRVSIFSDLNHLRDLSISESGAGLLGYTEQEIRDNYHPYLEQLADSFDTTQDRIMEQIKTWYNGYSWDGRTFVYNPYSTLSLLSSRAFKNFWFETGTPTFLTQHIKESGVKINESLNKPVRENAFNAYDIDNLNTTAILFQTGYLTIKQWDRLENTYVLDFPNREVKESFLDFMVKNYADSSAEEMGHIVAVLTEALRVNDICRFFEAMQALFSSITAKQLEKVKAYEGFYHSIIYITLKMLGVRIDCEVQSSFGATDAVIKNDEYIYVIEFKMGTAEEALRQITEKRSNAPFAADGRAVIMVGIGIDKGVRNLTDFVTGTADRGGERER</sequence>
<dbReference type="PANTHER" id="PTHR34825:SF1">
    <property type="entry name" value="AAA-ATPASE-LIKE DOMAIN-CONTAINING PROTEIN"/>
    <property type="match status" value="1"/>
</dbReference>
<dbReference type="Pfam" id="PF09820">
    <property type="entry name" value="AAA-ATPase_like"/>
    <property type="match status" value="1"/>
</dbReference>
<accession>A0AAU8LVW9</accession>
<feature type="domain" description="AAA-ATPase-like" evidence="1">
    <location>
        <begin position="7"/>
        <end position="68"/>
    </location>
</feature>
<evidence type="ECO:0000259" key="1">
    <source>
        <dbReference type="Pfam" id="PF09820"/>
    </source>
</evidence>
<dbReference type="EMBL" id="CP159373">
    <property type="protein sequence ID" value="XCN73418.1"/>
    <property type="molecule type" value="Genomic_DNA"/>
</dbReference>
<protein>
    <submittedName>
        <fullName evidence="2">AAA family ATPase</fullName>
    </submittedName>
</protein>
<reference evidence="2" key="1">
    <citation type="journal article" date="2024" name="Syst. Appl. Microbiol.">
        <title>First single-strain enrichments of Electrothrix cable bacteria, description of E. aestuarii sp. nov. and E. rattekaaiensis sp. nov., and proposal of a cable bacteria taxonomy following the rules of the SeqCode.</title>
        <authorList>
            <person name="Plum-Jensen L.E."/>
            <person name="Schramm A."/>
            <person name="Marshall I.P.G."/>
        </authorList>
    </citation>
    <scope>NUCLEOTIDE SEQUENCE</scope>
    <source>
        <strain evidence="2">Rat1</strain>
    </source>
</reference>
<organism evidence="2">
    <name type="scientific">Candidatus Electrothrix aestuarii</name>
    <dbReference type="NCBI Taxonomy" id="3062594"/>
    <lineage>
        <taxon>Bacteria</taxon>
        <taxon>Pseudomonadati</taxon>
        <taxon>Thermodesulfobacteriota</taxon>
        <taxon>Desulfobulbia</taxon>
        <taxon>Desulfobulbales</taxon>
        <taxon>Desulfobulbaceae</taxon>
        <taxon>Candidatus Electrothrix</taxon>
    </lineage>
</organism>
<dbReference type="KEGG" id="eaj:Q3M24_01305"/>
<proteinExistence type="predicted"/>